<accession>A0A8X6SSK5</accession>
<feature type="domain" description="FAS1" evidence="1">
    <location>
        <begin position="1"/>
        <end position="18"/>
    </location>
</feature>
<sequence length="127" mass="14928">MGDIGATNGILHIIDRVLGMPYLTVYSKLAHDPDLHTTFKLSMQEAWNQKLNDKEKRYTFFVPNRKAWEDLKREMPSEHKQLHLGLFSYHVHKSAYWLFLEYSEVYKSRVHRQLGCSQSSVVSSSKR</sequence>
<dbReference type="PANTHER" id="PTHR10900">
    <property type="entry name" value="PERIOSTIN-RELATED"/>
    <property type="match status" value="1"/>
</dbReference>
<name>A0A8X6SSK5_TRICX</name>
<dbReference type="Proteomes" id="UP000887159">
    <property type="component" value="Unassembled WGS sequence"/>
</dbReference>
<dbReference type="Pfam" id="PF02469">
    <property type="entry name" value="Fasciclin"/>
    <property type="match status" value="1"/>
</dbReference>
<dbReference type="AlphaFoldDB" id="A0A8X6SSK5"/>
<proteinExistence type="predicted"/>
<reference evidence="2" key="1">
    <citation type="submission" date="2020-08" db="EMBL/GenBank/DDBJ databases">
        <title>Multicomponent nature underlies the extraordinary mechanical properties of spider dragline silk.</title>
        <authorList>
            <person name="Kono N."/>
            <person name="Nakamura H."/>
            <person name="Mori M."/>
            <person name="Yoshida Y."/>
            <person name="Ohtoshi R."/>
            <person name="Malay A.D."/>
            <person name="Moran D.A.P."/>
            <person name="Tomita M."/>
            <person name="Numata K."/>
            <person name="Arakawa K."/>
        </authorList>
    </citation>
    <scope>NUCLEOTIDE SEQUENCE</scope>
</reference>
<dbReference type="InterPro" id="IPR050904">
    <property type="entry name" value="Adhesion/Biosynth-related"/>
</dbReference>
<keyword evidence="3" id="KW-1185">Reference proteome</keyword>
<dbReference type="SUPFAM" id="SSF82153">
    <property type="entry name" value="FAS1 domain"/>
    <property type="match status" value="1"/>
</dbReference>
<protein>
    <submittedName>
        <fullName evidence="2">Fasciclin-1</fullName>
    </submittedName>
</protein>
<evidence type="ECO:0000259" key="1">
    <source>
        <dbReference type="PROSITE" id="PS50213"/>
    </source>
</evidence>
<dbReference type="Gene3D" id="2.30.180.10">
    <property type="entry name" value="FAS1 domain"/>
    <property type="match status" value="1"/>
</dbReference>
<dbReference type="PANTHER" id="PTHR10900:SF125">
    <property type="entry name" value="FAS1 DOMAIN-CONTAINING PROTEIN YLR001C"/>
    <property type="match status" value="1"/>
</dbReference>
<evidence type="ECO:0000313" key="2">
    <source>
        <dbReference type="EMBL" id="GFY16903.1"/>
    </source>
</evidence>
<dbReference type="PROSITE" id="PS50213">
    <property type="entry name" value="FAS1"/>
    <property type="match status" value="1"/>
</dbReference>
<gene>
    <name evidence="2" type="primary">Fas1</name>
    <name evidence="2" type="ORF">TNCV_3689611</name>
</gene>
<comment type="caution">
    <text evidence="2">The sequence shown here is derived from an EMBL/GenBank/DDBJ whole genome shotgun (WGS) entry which is preliminary data.</text>
</comment>
<evidence type="ECO:0000313" key="3">
    <source>
        <dbReference type="Proteomes" id="UP000887159"/>
    </source>
</evidence>
<dbReference type="GO" id="GO:0005615">
    <property type="term" value="C:extracellular space"/>
    <property type="evidence" value="ECO:0007669"/>
    <property type="project" value="TreeGrafter"/>
</dbReference>
<dbReference type="InterPro" id="IPR036378">
    <property type="entry name" value="FAS1_dom_sf"/>
</dbReference>
<dbReference type="InterPro" id="IPR000782">
    <property type="entry name" value="FAS1_domain"/>
</dbReference>
<dbReference type="EMBL" id="BMAU01021342">
    <property type="protein sequence ID" value="GFY16903.1"/>
    <property type="molecule type" value="Genomic_DNA"/>
</dbReference>
<organism evidence="2 3">
    <name type="scientific">Trichonephila clavipes</name>
    <name type="common">Golden silk orbweaver</name>
    <name type="synonym">Nephila clavipes</name>
    <dbReference type="NCBI Taxonomy" id="2585209"/>
    <lineage>
        <taxon>Eukaryota</taxon>
        <taxon>Metazoa</taxon>
        <taxon>Ecdysozoa</taxon>
        <taxon>Arthropoda</taxon>
        <taxon>Chelicerata</taxon>
        <taxon>Arachnida</taxon>
        <taxon>Araneae</taxon>
        <taxon>Araneomorphae</taxon>
        <taxon>Entelegynae</taxon>
        <taxon>Araneoidea</taxon>
        <taxon>Nephilidae</taxon>
        <taxon>Trichonephila</taxon>
    </lineage>
</organism>